<evidence type="ECO:0000259" key="2">
    <source>
        <dbReference type="Pfam" id="PF13167"/>
    </source>
</evidence>
<dbReference type="AlphaFoldDB" id="A0A810N9Z0"/>
<sequence>MAVIRSVVLVGLFSAKDRDYRDRLDALEAQVTAQGGQVLDRFVQRRGVSDGGVRLMTAPLSRRFLVGPGKLAEIAATCSGRKVDAVVFVNDLSGFQRRWLSMRLGCPVLSQADLVPSAEVSTGPPRPRRRAARGRMPNRRR</sequence>
<name>A0A810N9Z0_9ACTN</name>
<organism evidence="3 4">
    <name type="scientific">Polymorphospora rubra</name>
    <dbReference type="NCBI Taxonomy" id="338584"/>
    <lineage>
        <taxon>Bacteria</taxon>
        <taxon>Bacillati</taxon>
        <taxon>Actinomycetota</taxon>
        <taxon>Actinomycetes</taxon>
        <taxon>Micromonosporales</taxon>
        <taxon>Micromonosporaceae</taxon>
        <taxon>Polymorphospora</taxon>
    </lineage>
</organism>
<evidence type="ECO:0000256" key="1">
    <source>
        <dbReference type="SAM" id="MobiDB-lite"/>
    </source>
</evidence>
<gene>
    <name evidence="3" type="ORF">Prubr_54040</name>
</gene>
<dbReference type="Proteomes" id="UP000680866">
    <property type="component" value="Chromosome"/>
</dbReference>
<dbReference type="InterPro" id="IPR025121">
    <property type="entry name" value="GTPase_HflX_N"/>
</dbReference>
<keyword evidence="4" id="KW-1185">Reference proteome</keyword>
<dbReference type="Pfam" id="PF13167">
    <property type="entry name" value="GTP-bdg_N"/>
    <property type="match status" value="1"/>
</dbReference>
<feature type="compositionally biased region" description="Basic residues" evidence="1">
    <location>
        <begin position="126"/>
        <end position="141"/>
    </location>
</feature>
<dbReference type="Gene3D" id="3.40.50.11060">
    <property type="entry name" value="GTPase HflX, N-terminal domain"/>
    <property type="match status" value="1"/>
</dbReference>
<protein>
    <recommendedName>
        <fullName evidence="2">GTPase HflX N-terminal domain-containing protein</fullName>
    </recommendedName>
</protein>
<evidence type="ECO:0000313" key="3">
    <source>
        <dbReference type="EMBL" id="BCJ68383.1"/>
    </source>
</evidence>
<dbReference type="KEGG" id="pry:Prubr_54040"/>
<accession>A0A810N9Z0</accession>
<proteinExistence type="predicted"/>
<feature type="domain" description="GTPase HflX N-terminal" evidence="2">
    <location>
        <begin position="27"/>
        <end position="114"/>
    </location>
</feature>
<reference evidence="3" key="1">
    <citation type="submission" date="2020-08" db="EMBL/GenBank/DDBJ databases">
        <title>Whole genome shotgun sequence of Polymorphospora rubra NBRC 101157.</title>
        <authorList>
            <person name="Komaki H."/>
            <person name="Tamura T."/>
        </authorList>
    </citation>
    <scope>NUCLEOTIDE SEQUENCE</scope>
    <source>
        <strain evidence="3">NBRC 101157</strain>
    </source>
</reference>
<dbReference type="InterPro" id="IPR042108">
    <property type="entry name" value="GTPase_HflX_N_sf"/>
</dbReference>
<evidence type="ECO:0000313" key="4">
    <source>
        <dbReference type="Proteomes" id="UP000680866"/>
    </source>
</evidence>
<dbReference type="RefSeq" id="WP_212817636.1">
    <property type="nucleotide sequence ID" value="NZ_AP023359.1"/>
</dbReference>
<feature type="region of interest" description="Disordered" evidence="1">
    <location>
        <begin position="117"/>
        <end position="141"/>
    </location>
</feature>
<dbReference type="EMBL" id="AP023359">
    <property type="protein sequence ID" value="BCJ68383.1"/>
    <property type="molecule type" value="Genomic_DNA"/>
</dbReference>